<organism evidence="1 2">
    <name type="scientific">Aspergillus sclerotiicarbonarius (strain CBS 121057 / IBT 28362)</name>
    <dbReference type="NCBI Taxonomy" id="1448318"/>
    <lineage>
        <taxon>Eukaryota</taxon>
        <taxon>Fungi</taxon>
        <taxon>Dikarya</taxon>
        <taxon>Ascomycota</taxon>
        <taxon>Pezizomycotina</taxon>
        <taxon>Eurotiomycetes</taxon>
        <taxon>Eurotiomycetidae</taxon>
        <taxon>Eurotiales</taxon>
        <taxon>Aspergillaceae</taxon>
        <taxon>Aspergillus</taxon>
        <taxon>Aspergillus subgen. Circumdati</taxon>
    </lineage>
</organism>
<accession>A0A319EK01</accession>
<proteinExistence type="predicted"/>
<keyword evidence="2" id="KW-1185">Reference proteome</keyword>
<evidence type="ECO:0000313" key="1">
    <source>
        <dbReference type="EMBL" id="PYI10592.1"/>
    </source>
</evidence>
<dbReference type="EMBL" id="KZ826321">
    <property type="protein sequence ID" value="PYI10592.1"/>
    <property type="molecule type" value="Genomic_DNA"/>
</dbReference>
<dbReference type="OrthoDB" id="10451820at2759"/>
<sequence length="134" mass="15433">MIFQLSIFMPPSVFVSRRLSAISGPSQTACLAPWSRLILVYMMFSLCCTNLSLRFPFLVSLNFTSHLWQPWRSISFSLLESLYACILLSHFPPVHLLIPPSELLRRVSVRIRQFMLSFLPLLCTILDFLEYSGT</sequence>
<dbReference type="VEuPathDB" id="FungiDB:BO78DRAFT_205100"/>
<reference evidence="1 2" key="1">
    <citation type="submission" date="2018-02" db="EMBL/GenBank/DDBJ databases">
        <title>The genomes of Aspergillus section Nigri reveals drivers in fungal speciation.</title>
        <authorList>
            <consortium name="DOE Joint Genome Institute"/>
            <person name="Vesth T.C."/>
            <person name="Nybo J."/>
            <person name="Theobald S."/>
            <person name="Brandl J."/>
            <person name="Frisvad J.C."/>
            <person name="Nielsen K.F."/>
            <person name="Lyhne E.K."/>
            <person name="Kogle M.E."/>
            <person name="Kuo A."/>
            <person name="Riley R."/>
            <person name="Clum A."/>
            <person name="Nolan M."/>
            <person name="Lipzen A."/>
            <person name="Salamov A."/>
            <person name="Henrissat B."/>
            <person name="Wiebenga A."/>
            <person name="De vries R.P."/>
            <person name="Grigoriev I.V."/>
            <person name="Mortensen U.H."/>
            <person name="Andersen M.R."/>
            <person name="Baker S.E."/>
        </authorList>
    </citation>
    <scope>NUCLEOTIDE SEQUENCE [LARGE SCALE GENOMIC DNA]</scope>
    <source>
        <strain evidence="1 2">CBS 121057</strain>
    </source>
</reference>
<name>A0A319EK01_ASPSB</name>
<dbReference type="AlphaFoldDB" id="A0A319EK01"/>
<evidence type="ECO:0000313" key="2">
    <source>
        <dbReference type="Proteomes" id="UP000248423"/>
    </source>
</evidence>
<dbReference type="Proteomes" id="UP000248423">
    <property type="component" value="Unassembled WGS sequence"/>
</dbReference>
<protein>
    <submittedName>
        <fullName evidence="1">Uncharacterized protein</fullName>
    </submittedName>
</protein>
<gene>
    <name evidence="1" type="ORF">BO78DRAFT_205100</name>
</gene>